<protein>
    <submittedName>
        <fullName evidence="2">Uncharacterized protein</fullName>
    </submittedName>
</protein>
<organism evidence="2 3">
    <name type="scientific">Cymbomonas tetramitiformis</name>
    <dbReference type="NCBI Taxonomy" id="36881"/>
    <lineage>
        <taxon>Eukaryota</taxon>
        <taxon>Viridiplantae</taxon>
        <taxon>Chlorophyta</taxon>
        <taxon>Pyramimonadophyceae</taxon>
        <taxon>Pyramimonadales</taxon>
        <taxon>Pyramimonadaceae</taxon>
        <taxon>Cymbomonas</taxon>
    </lineage>
</organism>
<dbReference type="AlphaFoldDB" id="A0AAE0BWM1"/>
<evidence type="ECO:0000256" key="1">
    <source>
        <dbReference type="SAM" id="MobiDB-lite"/>
    </source>
</evidence>
<comment type="caution">
    <text evidence="2">The sequence shown here is derived from an EMBL/GenBank/DDBJ whole genome shotgun (WGS) entry which is preliminary data.</text>
</comment>
<dbReference type="Proteomes" id="UP001190700">
    <property type="component" value="Unassembled WGS sequence"/>
</dbReference>
<feature type="compositionally biased region" description="Pro residues" evidence="1">
    <location>
        <begin position="213"/>
        <end position="239"/>
    </location>
</feature>
<evidence type="ECO:0000313" key="3">
    <source>
        <dbReference type="Proteomes" id="UP001190700"/>
    </source>
</evidence>
<accession>A0AAE0BWM1</accession>
<dbReference type="EMBL" id="LGRX02032214">
    <property type="protein sequence ID" value="KAK3244142.1"/>
    <property type="molecule type" value="Genomic_DNA"/>
</dbReference>
<name>A0AAE0BWM1_9CHLO</name>
<proteinExistence type="predicted"/>
<keyword evidence="3" id="KW-1185">Reference proteome</keyword>
<evidence type="ECO:0000313" key="2">
    <source>
        <dbReference type="EMBL" id="KAK3244142.1"/>
    </source>
</evidence>
<reference evidence="2 3" key="1">
    <citation type="journal article" date="2015" name="Genome Biol. Evol.">
        <title>Comparative Genomics of a Bacterivorous Green Alga Reveals Evolutionary Causalities and Consequences of Phago-Mixotrophic Mode of Nutrition.</title>
        <authorList>
            <person name="Burns J.A."/>
            <person name="Paasch A."/>
            <person name="Narechania A."/>
            <person name="Kim E."/>
        </authorList>
    </citation>
    <scope>NUCLEOTIDE SEQUENCE [LARGE SCALE GENOMIC DNA]</scope>
    <source>
        <strain evidence="2 3">PLY_AMNH</strain>
    </source>
</reference>
<sequence>MLGFYDLLASSTAEALQIAGATSLAVNFQFDCQSWRRVASCRGYDFPSCTSASEVATYYCKTVGLRVDLVVSLVGVNNLKQPLGEDATYTAATAEDVATLRQAVQGDCGSAWLVLAPLPPEPEYYGTPDAGRYHYFLELLSQEAAKYPEQMTWLETDRTVYPSERIDAFHYKGPVTKQRIAHLTAHFIATLLHPRAVSAIVRVPSASDSESHPPLPPPSPPPPPPIPPPPPPPPPPPRPEQVGRSALPVLRGGAALLLRRQLHFLDDDTPPTHLIFQLTTPPAYGSLFQVGVQPSTLPSALSPRCVTFDAPLCSEPKNGQILDVGDHFSQAEVIGGFIMYRQDAGSVNVSASSNQTCLQGAMWEGPTNQTWLEGATSEDSMNQTWLQGATWEGPTNQTWLQGATWEGPTNHTQLQGATWEDCIELQLSDGTHLLQRIQQRVVITSESYEEAVTDAAQAPADAQGYPGAMVPTEFTPTPEGQALPEAAPLSAPAPVIGICKCC</sequence>
<gene>
    <name evidence="2" type="ORF">CYMTET_46237</name>
</gene>
<feature type="region of interest" description="Disordered" evidence="1">
    <location>
        <begin position="204"/>
        <end position="244"/>
    </location>
</feature>